<dbReference type="GO" id="GO:0046872">
    <property type="term" value="F:metal ion binding"/>
    <property type="evidence" value="ECO:0007669"/>
    <property type="project" value="UniProtKB-KW"/>
</dbReference>
<proteinExistence type="inferred from homology"/>
<reference evidence="10 11" key="1">
    <citation type="submission" date="2017-09" db="EMBL/GenBank/DDBJ databases">
        <title>WGS assembly of Aquilegia coerulea Goldsmith.</title>
        <authorList>
            <person name="Hodges S."/>
            <person name="Kramer E."/>
            <person name="Nordborg M."/>
            <person name="Tomkins J."/>
            <person name="Borevitz J."/>
            <person name="Derieg N."/>
            <person name="Yan J."/>
            <person name="Mihaltcheva S."/>
            <person name="Hayes R.D."/>
            <person name="Rokhsar D."/>
        </authorList>
    </citation>
    <scope>NUCLEOTIDE SEQUENCE [LARGE SCALE GENOMIC DNA]</scope>
    <source>
        <strain evidence="11">cv. Goldsmith</strain>
    </source>
</reference>
<dbReference type="AlphaFoldDB" id="A0A2G5DCE0"/>
<dbReference type="OrthoDB" id="2113341at2759"/>
<comment type="cofactor">
    <cofactor evidence="7">
        <name>Ca(2+)</name>
        <dbReference type="ChEBI" id="CHEBI:29108"/>
    </cofactor>
    <text evidence="7">Binds 2 calcium ions per subunit.</text>
</comment>
<dbReference type="SUPFAM" id="SSF48113">
    <property type="entry name" value="Heme-dependent peroxidases"/>
    <property type="match status" value="1"/>
</dbReference>
<evidence type="ECO:0000313" key="10">
    <source>
        <dbReference type="EMBL" id="PIA41191.1"/>
    </source>
</evidence>
<dbReference type="InterPro" id="IPR000823">
    <property type="entry name" value="Peroxidase_pln"/>
</dbReference>
<protein>
    <recommendedName>
        <fullName evidence="9">Plant heme peroxidase family profile domain-containing protein</fullName>
    </recommendedName>
</protein>
<dbReference type="GO" id="GO:0140825">
    <property type="term" value="F:lactoperoxidase activity"/>
    <property type="evidence" value="ECO:0007669"/>
    <property type="project" value="UniProtKB-EC"/>
</dbReference>
<keyword evidence="2" id="KW-0575">Peroxidase</keyword>
<evidence type="ECO:0000256" key="6">
    <source>
        <dbReference type="ARBA" id="ARBA00023004"/>
    </source>
</evidence>
<evidence type="ECO:0000256" key="4">
    <source>
        <dbReference type="ARBA" id="ARBA00022723"/>
    </source>
</evidence>
<evidence type="ECO:0000256" key="3">
    <source>
        <dbReference type="ARBA" id="ARBA00022617"/>
    </source>
</evidence>
<comment type="similarity">
    <text evidence="8">Belongs to the peroxidase family.</text>
</comment>
<sequence length="186" mass="20703">MNAFVACTIFCSMPQHNFTYVLKVVEIKTHPACGQIISCSDITALAARDSVFLHLVFFKVHATHLRSDYRVPLGRCDGLTFATRNATLENLQLFGSAAWELIASVATKGLDATDLVAIFGDHTIGHGNCWSFTAHQDLYTDRTTRPIVTSFANNQSLFYERLAFSMITMSMLNVLTWTQGEIRANC</sequence>
<feature type="domain" description="Plant heme peroxidase family profile" evidence="9">
    <location>
        <begin position="25"/>
        <end position="186"/>
    </location>
</feature>
<dbReference type="InterPro" id="IPR010255">
    <property type="entry name" value="Haem_peroxidase_sf"/>
</dbReference>
<evidence type="ECO:0000256" key="7">
    <source>
        <dbReference type="PIRSR" id="PIRSR600823-3"/>
    </source>
</evidence>
<evidence type="ECO:0000313" key="11">
    <source>
        <dbReference type="Proteomes" id="UP000230069"/>
    </source>
</evidence>
<dbReference type="InterPro" id="IPR002016">
    <property type="entry name" value="Haem_peroxidase"/>
</dbReference>
<comment type="catalytic activity">
    <reaction evidence="1">
        <text>2 a phenolic donor + H2O2 = 2 a phenolic radical donor + 2 H2O</text>
        <dbReference type="Rhea" id="RHEA:56136"/>
        <dbReference type="ChEBI" id="CHEBI:15377"/>
        <dbReference type="ChEBI" id="CHEBI:16240"/>
        <dbReference type="ChEBI" id="CHEBI:139520"/>
        <dbReference type="ChEBI" id="CHEBI:139521"/>
        <dbReference type="EC" id="1.11.1.7"/>
    </reaction>
</comment>
<evidence type="ECO:0000256" key="8">
    <source>
        <dbReference type="RuleBase" id="RU004241"/>
    </source>
</evidence>
<keyword evidence="3" id="KW-0349">Heme</keyword>
<dbReference type="PANTHER" id="PTHR31517:SF48">
    <property type="entry name" value="PEROXIDASE 16-RELATED"/>
    <property type="match status" value="1"/>
</dbReference>
<gene>
    <name evidence="10" type="ORF">AQUCO_02300173v1</name>
</gene>
<dbReference type="STRING" id="218851.A0A2G5DCE0"/>
<dbReference type="GO" id="GO:0020037">
    <property type="term" value="F:heme binding"/>
    <property type="evidence" value="ECO:0007669"/>
    <property type="project" value="InterPro"/>
</dbReference>
<accession>A0A2G5DCE0</accession>
<keyword evidence="5" id="KW-0560">Oxidoreductase</keyword>
<evidence type="ECO:0000256" key="1">
    <source>
        <dbReference type="ARBA" id="ARBA00000189"/>
    </source>
</evidence>
<dbReference type="EMBL" id="KZ305040">
    <property type="protein sequence ID" value="PIA41191.1"/>
    <property type="molecule type" value="Genomic_DNA"/>
</dbReference>
<dbReference type="GO" id="GO:0006979">
    <property type="term" value="P:response to oxidative stress"/>
    <property type="evidence" value="ECO:0007669"/>
    <property type="project" value="InterPro"/>
</dbReference>
<evidence type="ECO:0000256" key="2">
    <source>
        <dbReference type="ARBA" id="ARBA00022559"/>
    </source>
</evidence>
<dbReference type="Proteomes" id="UP000230069">
    <property type="component" value="Unassembled WGS sequence"/>
</dbReference>
<comment type="cofactor">
    <cofactor evidence="7">
        <name>heme b</name>
        <dbReference type="ChEBI" id="CHEBI:60344"/>
    </cofactor>
    <text evidence="7">Binds 1 heme b (iron(II)-protoporphyrin IX) group per subunit.</text>
</comment>
<keyword evidence="6 7" id="KW-0408">Iron</keyword>
<dbReference type="Pfam" id="PF00141">
    <property type="entry name" value="peroxidase"/>
    <property type="match status" value="1"/>
</dbReference>
<dbReference type="PANTHER" id="PTHR31517">
    <property type="match status" value="1"/>
</dbReference>
<dbReference type="InParanoid" id="A0A2G5DCE0"/>
<feature type="binding site" description="axial binding residue" evidence="7">
    <location>
        <position position="122"/>
    </location>
    <ligand>
        <name>heme b</name>
        <dbReference type="ChEBI" id="CHEBI:60344"/>
    </ligand>
    <ligandPart>
        <name>Fe</name>
        <dbReference type="ChEBI" id="CHEBI:18248"/>
    </ligandPart>
</feature>
<organism evidence="10 11">
    <name type="scientific">Aquilegia coerulea</name>
    <name type="common">Rocky mountain columbine</name>
    <dbReference type="NCBI Taxonomy" id="218851"/>
    <lineage>
        <taxon>Eukaryota</taxon>
        <taxon>Viridiplantae</taxon>
        <taxon>Streptophyta</taxon>
        <taxon>Embryophyta</taxon>
        <taxon>Tracheophyta</taxon>
        <taxon>Spermatophyta</taxon>
        <taxon>Magnoliopsida</taxon>
        <taxon>Ranunculales</taxon>
        <taxon>Ranunculaceae</taxon>
        <taxon>Thalictroideae</taxon>
        <taxon>Aquilegia</taxon>
    </lineage>
</organism>
<keyword evidence="4 7" id="KW-0479">Metal-binding</keyword>
<evidence type="ECO:0000259" key="9">
    <source>
        <dbReference type="PROSITE" id="PS50873"/>
    </source>
</evidence>
<keyword evidence="7" id="KW-0106">Calcium</keyword>
<dbReference type="Gene3D" id="1.10.420.10">
    <property type="entry name" value="Peroxidase, domain 2"/>
    <property type="match status" value="2"/>
</dbReference>
<keyword evidence="11" id="KW-1185">Reference proteome</keyword>
<dbReference type="Gene3D" id="1.10.520.10">
    <property type="match status" value="1"/>
</dbReference>
<name>A0A2G5DCE0_AQUCA</name>
<evidence type="ECO:0000256" key="5">
    <source>
        <dbReference type="ARBA" id="ARBA00023002"/>
    </source>
</evidence>
<dbReference type="PRINTS" id="PR00458">
    <property type="entry name" value="PEROXIDASE"/>
</dbReference>
<dbReference type="PROSITE" id="PS50873">
    <property type="entry name" value="PEROXIDASE_4"/>
    <property type="match status" value="1"/>
</dbReference>
<feature type="binding site" evidence="7">
    <location>
        <position position="123"/>
    </location>
    <ligand>
        <name>Ca(2+)</name>
        <dbReference type="ChEBI" id="CHEBI:29108"/>
        <label>2</label>
    </ligand>
</feature>